<comment type="caution">
    <text evidence="2">The sequence shown here is derived from an EMBL/GenBank/DDBJ whole genome shotgun (WGS) entry which is preliminary data.</text>
</comment>
<feature type="region of interest" description="Disordered" evidence="1">
    <location>
        <begin position="195"/>
        <end position="227"/>
    </location>
</feature>
<evidence type="ECO:0000313" key="2">
    <source>
        <dbReference type="EMBL" id="KAG5444421.1"/>
    </source>
</evidence>
<feature type="compositionally biased region" description="Low complexity" evidence="1">
    <location>
        <begin position="1"/>
        <end position="30"/>
    </location>
</feature>
<proteinExistence type="predicted"/>
<dbReference type="AlphaFoldDB" id="A0A8T1M6W2"/>
<sequence length="387" mass="42588">MPKSTSKTLKVPKPSKPTSKTSSKSSTKSPKVNKKSKSDKVVSGAENPAITNTVFEDTLRQENLSREFIRQITSNNETGPNATPLDPKVDLTEGHIEPPKLQASKPDGSIFTGSEISELETNVRLSSAKADIPTVQPPAAAGLDIPKLEKEAKVPPNLVEMPTGKPQIKKTSIPTGLVNPKLETSEKSLAEQLDMPTSQPKLQAASNPTSTDLPKLETSTRISSDPVTLPKLQPEIKDVPVIPEVDKTNVALRQKQPAAKSWQKDSANVESGGMPARKMIHSTMNCHIPAEDEPGDRTEVLYGNMDKELQARVIRHVNKYWDPKNAMPSIYPILLKLEREIGPGWRVDKIQNEQHVRADAVVKSTVNFKVSPDPTMYSIWRQQVPQF</sequence>
<accession>A0A8T1M6W2</accession>
<organism evidence="2 3">
    <name type="scientific">Clonorchis sinensis</name>
    <name type="common">Chinese liver fluke</name>
    <dbReference type="NCBI Taxonomy" id="79923"/>
    <lineage>
        <taxon>Eukaryota</taxon>
        <taxon>Metazoa</taxon>
        <taxon>Spiralia</taxon>
        <taxon>Lophotrochozoa</taxon>
        <taxon>Platyhelminthes</taxon>
        <taxon>Trematoda</taxon>
        <taxon>Digenea</taxon>
        <taxon>Opisthorchiida</taxon>
        <taxon>Opisthorchiata</taxon>
        <taxon>Opisthorchiidae</taxon>
        <taxon>Clonorchis</taxon>
    </lineage>
</organism>
<gene>
    <name evidence="2" type="ORF">CSKR_203004</name>
</gene>
<reference evidence="2 3" key="1">
    <citation type="journal article" date="2018" name="Biotechnol. Adv.">
        <title>Improved genomic resources and new bioinformatic workflow for the carcinogenic parasite Clonorchis sinensis: Biotechnological implications.</title>
        <authorList>
            <person name="Wang D."/>
            <person name="Korhonen P.K."/>
            <person name="Gasser R.B."/>
            <person name="Young N.D."/>
        </authorList>
    </citation>
    <scope>NUCLEOTIDE SEQUENCE [LARGE SCALE GENOMIC DNA]</scope>
    <source>
        <strain evidence="2">Cs-k2</strain>
    </source>
</reference>
<evidence type="ECO:0000256" key="1">
    <source>
        <dbReference type="SAM" id="MobiDB-lite"/>
    </source>
</evidence>
<protein>
    <submittedName>
        <fullName evidence="2">Uncharacterized protein</fullName>
    </submittedName>
</protein>
<dbReference type="EMBL" id="NIRI02000056">
    <property type="protein sequence ID" value="KAG5444421.1"/>
    <property type="molecule type" value="Genomic_DNA"/>
</dbReference>
<feature type="compositionally biased region" description="Polar residues" evidence="1">
    <location>
        <begin position="195"/>
        <end position="226"/>
    </location>
</feature>
<reference evidence="2 3" key="2">
    <citation type="journal article" date="2021" name="Genomics">
        <title>High-quality reference genome for Clonorchis sinensis.</title>
        <authorList>
            <person name="Young N.D."/>
            <person name="Stroehlein A.J."/>
            <person name="Kinkar L."/>
            <person name="Wang T."/>
            <person name="Sohn W.M."/>
            <person name="Chang B.C.H."/>
            <person name="Kaur P."/>
            <person name="Weisz D."/>
            <person name="Dudchenko O."/>
            <person name="Aiden E.L."/>
            <person name="Korhonen P.K."/>
            <person name="Gasser R.B."/>
        </authorList>
    </citation>
    <scope>NUCLEOTIDE SEQUENCE [LARGE SCALE GENOMIC DNA]</scope>
    <source>
        <strain evidence="2">Cs-k2</strain>
    </source>
</reference>
<name>A0A8T1M6W2_CLOSI</name>
<dbReference type="OrthoDB" id="6227550at2759"/>
<feature type="region of interest" description="Disordered" evidence="1">
    <location>
        <begin position="1"/>
        <end position="58"/>
    </location>
</feature>
<feature type="compositionally biased region" description="Basic and acidic residues" evidence="1">
    <location>
        <begin position="87"/>
        <end position="98"/>
    </location>
</feature>
<feature type="region of interest" description="Disordered" evidence="1">
    <location>
        <begin position="70"/>
        <end position="112"/>
    </location>
</feature>
<feature type="compositionally biased region" description="Polar residues" evidence="1">
    <location>
        <begin position="71"/>
        <end position="81"/>
    </location>
</feature>
<dbReference type="Proteomes" id="UP000286415">
    <property type="component" value="Unassembled WGS sequence"/>
</dbReference>
<keyword evidence="3" id="KW-1185">Reference proteome</keyword>
<feature type="region of interest" description="Disordered" evidence="1">
    <location>
        <begin position="157"/>
        <end position="180"/>
    </location>
</feature>
<evidence type="ECO:0000313" key="3">
    <source>
        <dbReference type="Proteomes" id="UP000286415"/>
    </source>
</evidence>